<dbReference type="PANTHER" id="PTHR30346:SF28">
    <property type="entry name" value="HTH-TYPE TRANSCRIPTIONAL REGULATOR CYNR"/>
    <property type="match status" value="1"/>
</dbReference>
<dbReference type="InterPro" id="IPR036390">
    <property type="entry name" value="WH_DNA-bd_sf"/>
</dbReference>
<name>A0A545ARU6_9ACTN</name>
<accession>A0A545ARU6</accession>
<dbReference type="Pfam" id="PF00126">
    <property type="entry name" value="HTH_1"/>
    <property type="match status" value="1"/>
</dbReference>
<dbReference type="EMBL" id="VIRS01000010">
    <property type="protein sequence ID" value="TQS44056.1"/>
    <property type="molecule type" value="Genomic_DNA"/>
</dbReference>
<comment type="similarity">
    <text evidence="1">Belongs to the LysR transcriptional regulatory family.</text>
</comment>
<evidence type="ECO:0000313" key="8">
    <source>
        <dbReference type="Proteomes" id="UP000317982"/>
    </source>
</evidence>
<dbReference type="SUPFAM" id="SSF53850">
    <property type="entry name" value="Periplasmic binding protein-like II"/>
    <property type="match status" value="1"/>
</dbReference>
<dbReference type="InterPro" id="IPR005119">
    <property type="entry name" value="LysR_subst-bd"/>
</dbReference>
<dbReference type="Gene3D" id="1.10.10.10">
    <property type="entry name" value="Winged helix-like DNA-binding domain superfamily/Winged helix DNA-binding domain"/>
    <property type="match status" value="1"/>
</dbReference>
<evidence type="ECO:0000256" key="5">
    <source>
        <dbReference type="SAM" id="MobiDB-lite"/>
    </source>
</evidence>
<dbReference type="Proteomes" id="UP000317982">
    <property type="component" value="Unassembled WGS sequence"/>
</dbReference>
<evidence type="ECO:0000256" key="2">
    <source>
        <dbReference type="ARBA" id="ARBA00023015"/>
    </source>
</evidence>
<dbReference type="Gene3D" id="3.40.190.10">
    <property type="entry name" value="Periplasmic binding protein-like II"/>
    <property type="match status" value="2"/>
</dbReference>
<proteinExistence type="inferred from homology"/>
<dbReference type="PANTHER" id="PTHR30346">
    <property type="entry name" value="TRANSCRIPTIONAL DUAL REGULATOR HCAR-RELATED"/>
    <property type="match status" value="1"/>
</dbReference>
<dbReference type="InterPro" id="IPR000847">
    <property type="entry name" value="LysR_HTH_N"/>
</dbReference>
<dbReference type="FunFam" id="1.10.10.10:FF:000001">
    <property type="entry name" value="LysR family transcriptional regulator"/>
    <property type="match status" value="1"/>
</dbReference>
<dbReference type="PROSITE" id="PS50931">
    <property type="entry name" value="HTH_LYSR"/>
    <property type="match status" value="1"/>
</dbReference>
<protein>
    <submittedName>
        <fullName evidence="7">LysR family transcriptional regulator</fullName>
    </submittedName>
</protein>
<keyword evidence="3" id="KW-0238">DNA-binding</keyword>
<dbReference type="InterPro" id="IPR036388">
    <property type="entry name" value="WH-like_DNA-bd_sf"/>
</dbReference>
<sequence>MSVSSSVRMGTRLRAGRPGHQTQMSRPGRDSPSVGSWGTPTREAGIVELRQVSSFLALAEELHFGRAAEKLHLSQPSLSQHLQKLERHVGVQLVARSSHSVRLTPAGEAFRRECVRLLAQADLAVEAARWAGSGATGHLRISFNYPAGQRILAPTLTLLRERHPAVRTSLLPRGSLAQLSELREGRVDLALVFGAVDEDGLQQRPIFTLPVVGICASDHPLATGAPVRWPELSRYRCLLPSRAVSPAMHDAILSAARLNGIDLSGTEVFDDGDAAVVLVASQPLVIFTSEARAESVAVTGLSTLSFVDPVPQVTVHAIWRDDNPNPAVSLFLELLDLAR</sequence>
<evidence type="ECO:0000259" key="6">
    <source>
        <dbReference type="PROSITE" id="PS50931"/>
    </source>
</evidence>
<evidence type="ECO:0000256" key="3">
    <source>
        <dbReference type="ARBA" id="ARBA00023125"/>
    </source>
</evidence>
<dbReference type="GO" id="GO:0003677">
    <property type="term" value="F:DNA binding"/>
    <property type="evidence" value="ECO:0007669"/>
    <property type="project" value="UniProtKB-KW"/>
</dbReference>
<dbReference type="SUPFAM" id="SSF46785">
    <property type="entry name" value="Winged helix' DNA-binding domain"/>
    <property type="match status" value="1"/>
</dbReference>
<dbReference type="PRINTS" id="PR00039">
    <property type="entry name" value="HTHLYSR"/>
</dbReference>
<keyword evidence="2" id="KW-0805">Transcription regulation</keyword>
<dbReference type="AlphaFoldDB" id="A0A545ARU6"/>
<feature type="region of interest" description="Disordered" evidence="5">
    <location>
        <begin position="1"/>
        <end position="40"/>
    </location>
</feature>
<dbReference type="GO" id="GO:0032993">
    <property type="term" value="C:protein-DNA complex"/>
    <property type="evidence" value="ECO:0007669"/>
    <property type="project" value="TreeGrafter"/>
</dbReference>
<dbReference type="GO" id="GO:0003700">
    <property type="term" value="F:DNA-binding transcription factor activity"/>
    <property type="evidence" value="ECO:0007669"/>
    <property type="project" value="InterPro"/>
</dbReference>
<evidence type="ECO:0000256" key="4">
    <source>
        <dbReference type="ARBA" id="ARBA00023163"/>
    </source>
</evidence>
<comment type="caution">
    <text evidence="7">The sequence shown here is derived from an EMBL/GenBank/DDBJ whole genome shotgun (WGS) entry which is preliminary data.</text>
</comment>
<keyword evidence="4" id="KW-0804">Transcription</keyword>
<feature type="domain" description="HTH lysR-type" evidence="6">
    <location>
        <begin position="47"/>
        <end position="104"/>
    </location>
</feature>
<organism evidence="7 8">
    <name type="scientific">Cryptosporangium phraense</name>
    <dbReference type="NCBI Taxonomy" id="2593070"/>
    <lineage>
        <taxon>Bacteria</taxon>
        <taxon>Bacillati</taxon>
        <taxon>Actinomycetota</taxon>
        <taxon>Actinomycetes</taxon>
        <taxon>Cryptosporangiales</taxon>
        <taxon>Cryptosporangiaceae</taxon>
        <taxon>Cryptosporangium</taxon>
    </lineage>
</organism>
<dbReference type="Pfam" id="PF03466">
    <property type="entry name" value="LysR_substrate"/>
    <property type="match status" value="1"/>
</dbReference>
<dbReference type="CDD" id="cd08414">
    <property type="entry name" value="PBP2_LTTR_aromatics_like"/>
    <property type="match status" value="1"/>
</dbReference>
<keyword evidence="8" id="KW-1185">Reference proteome</keyword>
<gene>
    <name evidence="7" type="ORF">FL583_16520</name>
</gene>
<dbReference type="InParanoid" id="A0A545ARU6"/>
<reference evidence="7 8" key="1">
    <citation type="submission" date="2019-07" db="EMBL/GenBank/DDBJ databases">
        <title>Cryptosporangium phraense sp. nov., isolated from plant litter.</title>
        <authorList>
            <person name="Suriyachadkun C."/>
        </authorList>
    </citation>
    <scope>NUCLEOTIDE SEQUENCE [LARGE SCALE GENOMIC DNA]</scope>
    <source>
        <strain evidence="7 8">A-T 5661</strain>
    </source>
</reference>
<evidence type="ECO:0000313" key="7">
    <source>
        <dbReference type="EMBL" id="TQS44056.1"/>
    </source>
</evidence>
<evidence type="ECO:0000256" key="1">
    <source>
        <dbReference type="ARBA" id="ARBA00009437"/>
    </source>
</evidence>
<dbReference type="OrthoDB" id="3636008at2"/>